<feature type="region of interest" description="Disordered" evidence="1">
    <location>
        <begin position="219"/>
        <end position="263"/>
    </location>
</feature>
<dbReference type="GO" id="GO:0005886">
    <property type="term" value="C:plasma membrane"/>
    <property type="evidence" value="ECO:0007669"/>
    <property type="project" value="TreeGrafter"/>
</dbReference>
<dbReference type="GO" id="GO:0046677">
    <property type="term" value="P:response to antibiotic"/>
    <property type="evidence" value="ECO:0007669"/>
    <property type="project" value="InterPro"/>
</dbReference>
<reference evidence="5" key="1">
    <citation type="submission" date="2021-01" db="EMBL/GenBank/DDBJ databases">
        <title>KCTC 19127 draft genome.</title>
        <authorList>
            <person name="An D."/>
        </authorList>
    </citation>
    <scope>NUCLEOTIDE SEQUENCE</scope>
    <source>
        <strain evidence="5">KCTC 19127</strain>
    </source>
</reference>
<evidence type="ECO:0000313" key="6">
    <source>
        <dbReference type="Proteomes" id="UP000663801"/>
    </source>
</evidence>
<proteinExistence type="predicted"/>
<dbReference type="InterPro" id="IPR050515">
    <property type="entry name" value="Beta-lactam/transpept"/>
</dbReference>
<keyword evidence="6" id="KW-1185">Reference proteome</keyword>
<comment type="caution">
    <text evidence="5">The sequence shown here is derived from an EMBL/GenBank/DDBJ whole genome shotgun (WGS) entry which is preliminary data.</text>
</comment>
<organism evidence="5 6">
    <name type="scientific">Nakamurella flavida</name>
    <dbReference type="NCBI Taxonomy" id="363630"/>
    <lineage>
        <taxon>Bacteria</taxon>
        <taxon>Bacillati</taxon>
        <taxon>Actinomycetota</taxon>
        <taxon>Actinomycetes</taxon>
        <taxon>Nakamurellales</taxon>
        <taxon>Nakamurellaceae</taxon>
        <taxon>Nakamurella</taxon>
    </lineage>
</organism>
<feature type="domain" description="NTF2-like N-terminal transpeptidase" evidence="4">
    <location>
        <begin position="64"/>
        <end position="150"/>
    </location>
</feature>
<dbReference type="InterPro" id="IPR001460">
    <property type="entry name" value="PCN-bd_Tpept"/>
</dbReference>
<keyword evidence="2" id="KW-0732">Signal</keyword>
<dbReference type="GO" id="GO:0071555">
    <property type="term" value="P:cell wall organization"/>
    <property type="evidence" value="ECO:0007669"/>
    <property type="project" value="TreeGrafter"/>
</dbReference>
<evidence type="ECO:0000313" key="5">
    <source>
        <dbReference type="EMBL" id="MBM9475024.1"/>
    </source>
</evidence>
<dbReference type="InterPro" id="IPR012338">
    <property type="entry name" value="Beta-lactam/transpept-like"/>
</dbReference>
<dbReference type="PROSITE" id="PS51257">
    <property type="entry name" value="PROKAR_LIPOPROTEIN"/>
    <property type="match status" value="1"/>
</dbReference>
<dbReference type="SUPFAM" id="SSF56601">
    <property type="entry name" value="beta-lactamase/transpeptidase-like"/>
    <property type="match status" value="1"/>
</dbReference>
<accession>A0A938YKM3</accession>
<dbReference type="RefSeq" id="WP_205255179.1">
    <property type="nucleotide sequence ID" value="NZ_BAAAPV010000001.1"/>
</dbReference>
<feature type="compositionally biased region" description="Low complexity" evidence="1">
    <location>
        <begin position="245"/>
        <end position="263"/>
    </location>
</feature>
<dbReference type="InterPro" id="IPR036138">
    <property type="entry name" value="PBP_dimer_sf"/>
</dbReference>
<evidence type="ECO:0008006" key="7">
    <source>
        <dbReference type="Google" id="ProtNLM"/>
    </source>
</evidence>
<feature type="signal peptide" evidence="2">
    <location>
        <begin position="1"/>
        <end position="34"/>
    </location>
</feature>
<evidence type="ECO:0000259" key="4">
    <source>
        <dbReference type="Pfam" id="PF05223"/>
    </source>
</evidence>
<dbReference type="GO" id="GO:0071972">
    <property type="term" value="F:peptidoglycan L,D-transpeptidase activity"/>
    <property type="evidence" value="ECO:0007669"/>
    <property type="project" value="TreeGrafter"/>
</dbReference>
<dbReference type="InterPro" id="IPR007887">
    <property type="entry name" value="MecA_N"/>
</dbReference>
<dbReference type="PANTHER" id="PTHR30627">
    <property type="entry name" value="PEPTIDOGLYCAN D,D-TRANSPEPTIDASE"/>
    <property type="match status" value="1"/>
</dbReference>
<evidence type="ECO:0000259" key="3">
    <source>
        <dbReference type="Pfam" id="PF00905"/>
    </source>
</evidence>
<feature type="domain" description="Penicillin-binding protein transpeptidase" evidence="3">
    <location>
        <begin position="380"/>
        <end position="636"/>
    </location>
</feature>
<dbReference type="Pfam" id="PF05223">
    <property type="entry name" value="MecA_N"/>
    <property type="match status" value="1"/>
</dbReference>
<feature type="compositionally biased region" description="Low complexity" evidence="1">
    <location>
        <begin position="219"/>
        <end position="237"/>
    </location>
</feature>
<name>A0A938YKM3_9ACTN</name>
<dbReference type="Proteomes" id="UP000663801">
    <property type="component" value="Unassembled WGS sequence"/>
</dbReference>
<feature type="chain" id="PRO_5037082800" description="Penicillin-binding protein" evidence="2">
    <location>
        <begin position="35"/>
        <end position="660"/>
    </location>
</feature>
<evidence type="ECO:0000256" key="2">
    <source>
        <dbReference type="SAM" id="SignalP"/>
    </source>
</evidence>
<evidence type="ECO:0000256" key="1">
    <source>
        <dbReference type="SAM" id="MobiDB-lite"/>
    </source>
</evidence>
<gene>
    <name evidence="5" type="ORF">JL107_01065</name>
</gene>
<sequence>MSSTPGRPARRRSRLRVAGVAAMIVLLAGCTAQAPPDPGPGPDVEVAALTTAWGSLLADRVGPLTSRADEAELLVGEVVTALAPTGLTVTTGAVDRTSADTATTTATYDWSLPGGGTWQYTAPWAFTRTGGDSWSLDWSPAVVHPRLGARQTLAVRTTAAAPGVVVDRHDQQIVAPVRVYSVVLFPARVPDLAATAAALATALAPIDPTITPESIVAGAQAAEQEAAQPDPAAAAGTPGAGATGTTGTTGTTDPTGTTGAPGQPAEVAYTVVNLREGDYQSVQPALQGLPGLTFPVQTRDLPPTREFARALLSQVTPVAAELTKAKDGWRVVSIDTTGEELEVLGEGAATDGSRVTLGLDIGLQTAAEAVVDGIAQPALMMVMQPSTGEIMAVAQNPGTDAMGAPSFTGRFPPGSIFKIVTATAALERGLITQETPVGCPGSAIFDGREIRNNASFDLGTVTARTAFAKSCNTTFAELATQMPAEALPDMALHYGIGLDFVVPGITTLTGAVPPAESVVQRAENGFGQGQDLLTPFSALLMAATVANGTMPVPTVIRGTTTTIDRAVPAPPSAQVQRDIQDFMGAVASEDGSAKVLLPFGDVHAKTGTAEYTDETSTLQAHAWTVAYRHDLAVVAFIYGGSSSTYTNEAIARLFGSIPLD</sequence>
<protein>
    <recommendedName>
        <fullName evidence="7">Penicillin-binding protein</fullName>
    </recommendedName>
</protein>
<dbReference type="Gene3D" id="3.40.710.10">
    <property type="entry name" value="DD-peptidase/beta-lactamase superfamily"/>
    <property type="match status" value="1"/>
</dbReference>
<dbReference type="AlphaFoldDB" id="A0A938YKM3"/>
<dbReference type="EMBL" id="JAERWL010000002">
    <property type="protein sequence ID" value="MBM9475024.1"/>
    <property type="molecule type" value="Genomic_DNA"/>
</dbReference>
<dbReference type="PANTHER" id="PTHR30627:SF24">
    <property type="entry name" value="PENICILLIN-BINDING PROTEIN 4B"/>
    <property type="match status" value="1"/>
</dbReference>
<dbReference type="PROSITE" id="PS51318">
    <property type="entry name" value="TAT"/>
    <property type="match status" value="1"/>
</dbReference>
<dbReference type="GO" id="GO:0008658">
    <property type="term" value="F:penicillin binding"/>
    <property type="evidence" value="ECO:0007669"/>
    <property type="project" value="InterPro"/>
</dbReference>
<dbReference type="SUPFAM" id="SSF56519">
    <property type="entry name" value="Penicillin binding protein dimerisation domain"/>
    <property type="match status" value="1"/>
</dbReference>
<dbReference type="InterPro" id="IPR006311">
    <property type="entry name" value="TAT_signal"/>
</dbReference>
<dbReference type="Pfam" id="PF00905">
    <property type="entry name" value="Transpeptidase"/>
    <property type="match status" value="1"/>
</dbReference>